<dbReference type="Proteomes" id="UP000532194">
    <property type="component" value="Unassembled WGS sequence"/>
</dbReference>
<dbReference type="Gene3D" id="2.115.10.20">
    <property type="entry name" value="Glycosyl hydrolase domain, family 43"/>
    <property type="match status" value="1"/>
</dbReference>
<keyword evidence="2" id="KW-1133">Transmembrane helix</keyword>
<feature type="chain" id="PRO_5031266707" evidence="3">
    <location>
        <begin position="30"/>
        <end position="1378"/>
    </location>
</feature>
<feature type="compositionally biased region" description="Low complexity" evidence="1">
    <location>
        <begin position="1289"/>
        <end position="1298"/>
    </location>
</feature>
<dbReference type="Gene3D" id="2.60.40.1080">
    <property type="match status" value="1"/>
</dbReference>
<protein>
    <submittedName>
        <fullName evidence="4">S-layer protein</fullName>
    </submittedName>
</protein>
<dbReference type="Pfam" id="PF07554">
    <property type="entry name" value="FIVAR"/>
    <property type="match status" value="2"/>
</dbReference>
<evidence type="ECO:0000256" key="1">
    <source>
        <dbReference type="SAM" id="MobiDB-lite"/>
    </source>
</evidence>
<keyword evidence="5" id="KW-1185">Reference proteome</keyword>
<dbReference type="SUPFAM" id="SSF75005">
    <property type="entry name" value="Arabinanase/levansucrase/invertase"/>
    <property type="match status" value="1"/>
</dbReference>
<feature type="region of interest" description="Disordered" evidence="1">
    <location>
        <begin position="1289"/>
        <end position="1342"/>
    </location>
</feature>
<feature type="compositionally biased region" description="Acidic residues" evidence="1">
    <location>
        <begin position="1194"/>
        <end position="1204"/>
    </location>
</feature>
<feature type="region of interest" description="Disordered" evidence="1">
    <location>
        <begin position="1193"/>
        <end position="1229"/>
    </location>
</feature>
<feature type="compositionally biased region" description="Acidic residues" evidence="1">
    <location>
        <begin position="1212"/>
        <end position="1222"/>
    </location>
</feature>
<dbReference type="InterPro" id="IPR023296">
    <property type="entry name" value="Glyco_hydro_beta-prop_sf"/>
</dbReference>
<gene>
    <name evidence="4" type="ORF">G1C95_2139</name>
</gene>
<dbReference type="NCBIfam" id="TIGR01167">
    <property type="entry name" value="LPXTG_anchor"/>
    <property type="match status" value="1"/>
</dbReference>
<comment type="caution">
    <text evidence="4">The sequence shown here is derived from an EMBL/GenBank/DDBJ whole genome shotgun (WGS) entry which is preliminary data.</text>
</comment>
<organism evidence="4 5">
    <name type="scientific">Bifidobacterium oedipodis</name>
    <dbReference type="NCBI Taxonomy" id="2675322"/>
    <lineage>
        <taxon>Bacteria</taxon>
        <taxon>Bacillati</taxon>
        <taxon>Actinomycetota</taxon>
        <taxon>Actinomycetes</taxon>
        <taxon>Bifidobacteriales</taxon>
        <taxon>Bifidobacteriaceae</taxon>
        <taxon>Bifidobacterium</taxon>
    </lineage>
</organism>
<evidence type="ECO:0000256" key="2">
    <source>
        <dbReference type="SAM" id="Phobius"/>
    </source>
</evidence>
<dbReference type="CDD" id="cd18825">
    <property type="entry name" value="GH43_CtGH43-like"/>
    <property type="match status" value="1"/>
</dbReference>
<accession>A0A7Y0HTC4</accession>
<feature type="compositionally biased region" description="Gly residues" evidence="1">
    <location>
        <begin position="1299"/>
        <end position="1319"/>
    </location>
</feature>
<name>A0A7Y0HTC4_9BIFI</name>
<proteinExistence type="predicted"/>
<keyword evidence="3" id="KW-0732">Signal</keyword>
<dbReference type="RefSeq" id="WP_169172960.1">
    <property type="nucleotide sequence ID" value="NZ_JAAIII010000007.1"/>
</dbReference>
<sequence length="1378" mass="145845">MGKRPMRGVSAVTAVVSMCVGLVSTPAFANDSEIAVAAAAATAQTVSSNEIQVGSEWRDTDGNLIEAHGGGAMMYKESELNYDVTGDGDMDDDVYLLYGENKTNATRPVDGVNGYWSTDLVTWHNMGTVLATHEVLPHKTIAIAGDECYTDVDSQQYCADHKISQDGKRSNYASGSQQYTVMSEENLAELKRLANLTEEAAAAEDHADAAANAKTFIKAYVAEWNADGTAKAYDEDALELAFVDLYGMYSIVERPKMVYNKNTGKYVIVFHSDGATNANADRAKWVTGLTDSGKYDITQGKEYFFDGSDNNGSRYSRAEIGFAVSDTPFGPFKLVNSTRMNYDKSIHSTRFGESRDMTVYVDYANPNADGSVDAYAVYSSEMNAKIYISRLNNDYTGPAVEGDSEPQGENWRARVLPQDIREAPTLFYWDGYYYMITSGTSGWASNTNTVFRAKSMLQSEQWEYLGNPFRGANADKALDTQTTYVLVKDQAKGEFIYMGDRWVVDNRTGSAGSDTKLIWAPIELGDTDSADPFHITGYDSWDPNDESLYRMPQDAGTLVLSKGSLLPDTVAIDDVDTPVTWADGAEDEVANAAANATLSLNFTANGKRYTISVQVIAAGLEYYIDSGVTDSSKAAEYQAVVKAVPGLRNSDAADQAWAEGRNWGYVTENAVVKNDAGDSRDQTGLYTNNSGKTISYKLTLDAGSYTLNAGFYDWWAQYNNNRKMDQTITGEDGTVIATGDSVVTKKGTSSATGSVDFTLDKAQTVTYTVTRASGAGADPILNWLTVTQQEKELGFVGAAAGVLPETVTVGGKSAKVTWSEASKAAAAKATTVANLNVSGTTEDGAPVSGYVVTVPENLRYFIDSGAENASGKEFAAVKTAAGEGLLNADAADQTWDGVSEGKTWGYSGGFGSNTAGSVDDWTSSFLGCYYNTPVTYHLTLKAGTYRIGAAQNPRSGGTTKIYTTVSQNGTVLAGHKTADSNGEATQVVQTVTVPEDGVVDVEFGTNGTSGWNARLAMVWVSEAGGDKTELNQAIADVDNQIESGALAESKYTVSSWKAFQEALSAAKTVAGNTNALQAEVDSACSRLQQAREALVLRQLDIAVAAQGAEIVDGKVQAKVGDELTLTVTMPAIEGVVTWSSSDEAVVQLLKSKADGVATVSVASIQKVRLLKVGEATVTATDIEGNVGHVTIQVTDDETVDPDPDPEPKPDPDPEPEPEPEPDPEVKPADKAALQAAVDAAGKLAESDHTADSWAKFAKALASAKEVLANADATQDEVNAALANLQAAAAALKPADQGQQPGGDGSGDNTGGQGDQGNTGGQDSESDNNDRKPGGQGQESSGQLIGVAKTGASVAIVAAIAGIALVAGVGVTILKRRNA</sequence>
<reference evidence="4 5" key="1">
    <citation type="submission" date="2020-02" db="EMBL/GenBank/DDBJ databases">
        <title>Characterization of phylogenetic diversity of novel bifidobacterial species isolated in Czech ZOOs.</title>
        <authorList>
            <person name="Lugli G.A."/>
            <person name="Vera N.B."/>
            <person name="Ventura M."/>
        </authorList>
    </citation>
    <scope>NUCLEOTIDE SEQUENCE [LARGE SCALE GENOMIC DNA]</scope>
    <source>
        <strain evidence="4 5">DSM 109957</strain>
    </source>
</reference>
<evidence type="ECO:0000256" key="3">
    <source>
        <dbReference type="SAM" id="SignalP"/>
    </source>
</evidence>
<dbReference type="PANTHER" id="PTHR22925">
    <property type="entry name" value="GLYCOSYL HYDROLASE 43 FAMILY MEMBER"/>
    <property type="match status" value="1"/>
</dbReference>
<keyword evidence="2" id="KW-0812">Transmembrane</keyword>
<keyword evidence="2" id="KW-0472">Membrane</keyword>
<dbReference type="PANTHER" id="PTHR22925:SF3">
    <property type="entry name" value="GLYCOSYL HYDROLASE FAMILY PROTEIN 43"/>
    <property type="match status" value="1"/>
</dbReference>
<dbReference type="Gene3D" id="1.20.1270.70">
    <property type="entry name" value="Designed single chain three-helix bundle"/>
    <property type="match status" value="2"/>
</dbReference>
<feature type="signal peptide" evidence="3">
    <location>
        <begin position="1"/>
        <end position="29"/>
    </location>
</feature>
<evidence type="ECO:0000313" key="4">
    <source>
        <dbReference type="EMBL" id="NMM94951.1"/>
    </source>
</evidence>
<dbReference type="EMBL" id="JAAIII010000007">
    <property type="protein sequence ID" value="NMM94951.1"/>
    <property type="molecule type" value="Genomic_DNA"/>
</dbReference>
<feature type="transmembrane region" description="Helical" evidence="2">
    <location>
        <begin position="1351"/>
        <end position="1373"/>
    </location>
</feature>
<evidence type="ECO:0000313" key="5">
    <source>
        <dbReference type="Proteomes" id="UP000532194"/>
    </source>
</evidence>